<protein>
    <submittedName>
        <fullName evidence="1">Uncharacterized protein</fullName>
    </submittedName>
</protein>
<organism evidence="1">
    <name type="scientific">Micrurus surinamensis</name>
    <name type="common">Surinam coral snake</name>
    <dbReference type="NCBI Taxonomy" id="129470"/>
    <lineage>
        <taxon>Eukaryota</taxon>
        <taxon>Metazoa</taxon>
        <taxon>Chordata</taxon>
        <taxon>Craniata</taxon>
        <taxon>Vertebrata</taxon>
        <taxon>Euteleostomi</taxon>
        <taxon>Lepidosauria</taxon>
        <taxon>Squamata</taxon>
        <taxon>Bifurcata</taxon>
        <taxon>Unidentata</taxon>
        <taxon>Episquamata</taxon>
        <taxon>Toxicofera</taxon>
        <taxon>Serpentes</taxon>
        <taxon>Colubroidea</taxon>
        <taxon>Elapidae</taxon>
        <taxon>Elapinae</taxon>
        <taxon>Micrurus</taxon>
    </lineage>
</organism>
<reference evidence="1" key="1">
    <citation type="submission" date="2017-07" db="EMBL/GenBank/DDBJ databases">
        <authorList>
            <person name="Mikheyev A."/>
            <person name="Grau M."/>
        </authorList>
    </citation>
    <scope>NUCLEOTIDE SEQUENCE</scope>
    <source>
        <tissue evidence="1">Venom_gland</tissue>
    </source>
</reference>
<dbReference type="AlphaFoldDB" id="A0A2D4PIK5"/>
<proteinExistence type="predicted"/>
<dbReference type="EMBL" id="IACN01070010">
    <property type="protein sequence ID" value="LAB57306.1"/>
    <property type="molecule type" value="Transcribed_RNA"/>
</dbReference>
<dbReference type="EMBL" id="IACN01070011">
    <property type="protein sequence ID" value="LAB57308.1"/>
    <property type="molecule type" value="Transcribed_RNA"/>
</dbReference>
<accession>A0A2D4PIK5</accession>
<name>A0A2D4PIK5_MICSU</name>
<sequence length="101" mass="11437">MSVQSPTHLIPPLPAPISAKLGFKELKRQVYSIPGRSGPMLPHRKFPADVFCKNQLLFLKSYFKIKARKSSSVLNSFHIEQVPPQIKESFHSLGKNNNPNR</sequence>
<reference evidence="1" key="2">
    <citation type="submission" date="2017-11" db="EMBL/GenBank/DDBJ databases">
        <title>Coralsnake Venomics: Analyses of Venom Gland Transcriptomes and Proteomes of Six Brazilian Taxa.</title>
        <authorList>
            <person name="Aird S.D."/>
            <person name="Jorge da Silva N."/>
            <person name="Qiu L."/>
            <person name="Villar-Briones A."/>
            <person name="Aparecida-Saddi V."/>
            <person name="Campos-Telles M.P."/>
            <person name="Grau M."/>
            <person name="Mikheyev A.S."/>
        </authorList>
    </citation>
    <scope>NUCLEOTIDE SEQUENCE</scope>
    <source>
        <tissue evidence="1">Venom_gland</tissue>
    </source>
</reference>
<evidence type="ECO:0000313" key="1">
    <source>
        <dbReference type="EMBL" id="LAB57308.1"/>
    </source>
</evidence>